<feature type="domain" description="HAMP" evidence="14">
    <location>
        <begin position="352"/>
        <end position="421"/>
    </location>
</feature>
<feature type="region of interest" description="Disordered" evidence="12">
    <location>
        <begin position="664"/>
        <end position="683"/>
    </location>
</feature>
<reference evidence="15 16" key="1">
    <citation type="submission" date="2019-09" db="EMBL/GenBank/DDBJ databases">
        <authorList>
            <person name="Leyn A S."/>
        </authorList>
    </citation>
    <scope>NUCLEOTIDE SEQUENCE [LARGE SCALE GENOMIC DNA]</scope>
    <source>
        <strain evidence="15">AA231_1</strain>
    </source>
</reference>
<keyword evidence="6 13" id="KW-0812">Transmembrane</keyword>
<feature type="compositionally biased region" description="Polar residues" evidence="12">
    <location>
        <begin position="267"/>
        <end position="281"/>
    </location>
</feature>
<keyword evidence="9" id="KW-0067">ATP-binding</keyword>
<keyword evidence="4" id="KW-0597">Phosphoprotein</keyword>
<dbReference type="AlphaFoldDB" id="A0A6I8LJV9"/>
<proteinExistence type="predicted"/>
<feature type="transmembrane region" description="Helical" evidence="13">
    <location>
        <begin position="53"/>
        <end position="70"/>
    </location>
</feature>
<dbReference type="GO" id="GO:0016020">
    <property type="term" value="C:membrane"/>
    <property type="evidence" value="ECO:0007669"/>
    <property type="project" value="UniProtKB-SubCell"/>
</dbReference>
<dbReference type="EMBL" id="CABVGP010000001">
    <property type="protein sequence ID" value="VVJ17904.1"/>
    <property type="molecule type" value="Genomic_DNA"/>
</dbReference>
<feature type="compositionally biased region" description="Basic and acidic residues" evidence="12">
    <location>
        <begin position="854"/>
        <end position="863"/>
    </location>
</feature>
<feature type="compositionally biased region" description="Low complexity" evidence="12">
    <location>
        <begin position="814"/>
        <end position="825"/>
    </location>
</feature>
<evidence type="ECO:0000259" key="14">
    <source>
        <dbReference type="PROSITE" id="PS50885"/>
    </source>
</evidence>
<gene>
    <name evidence="15" type="ORF">AA23TX_02925</name>
</gene>
<keyword evidence="8" id="KW-0418">Kinase</keyword>
<dbReference type="Pfam" id="PF02518">
    <property type="entry name" value="HATPase_c"/>
    <property type="match status" value="1"/>
</dbReference>
<evidence type="ECO:0000256" key="6">
    <source>
        <dbReference type="ARBA" id="ARBA00022692"/>
    </source>
</evidence>
<evidence type="ECO:0000256" key="5">
    <source>
        <dbReference type="ARBA" id="ARBA00022679"/>
    </source>
</evidence>
<accession>A0A6I8LJV9</accession>
<dbReference type="GO" id="GO:0000160">
    <property type="term" value="P:phosphorelay signal transduction system"/>
    <property type="evidence" value="ECO:0007669"/>
    <property type="project" value="UniProtKB-KW"/>
</dbReference>
<comment type="catalytic activity">
    <reaction evidence="1">
        <text>ATP + protein L-histidine = ADP + protein N-phospho-L-histidine.</text>
        <dbReference type="EC" id="2.7.13.3"/>
    </reaction>
</comment>
<evidence type="ECO:0000256" key="11">
    <source>
        <dbReference type="ARBA" id="ARBA00023012"/>
    </source>
</evidence>
<dbReference type="InterPro" id="IPR003660">
    <property type="entry name" value="HAMP_dom"/>
</dbReference>
<dbReference type="Gene3D" id="6.10.340.10">
    <property type="match status" value="1"/>
</dbReference>
<dbReference type="SMART" id="SM00304">
    <property type="entry name" value="HAMP"/>
    <property type="match status" value="1"/>
</dbReference>
<keyword evidence="10 13" id="KW-1133">Transmembrane helix</keyword>
<dbReference type="PANTHER" id="PTHR44936:SF9">
    <property type="entry name" value="SENSOR PROTEIN CREC"/>
    <property type="match status" value="1"/>
</dbReference>
<keyword evidence="5" id="KW-0808">Transferase</keyword>
<evidence type="ECO:0000256" key="7">
    <source>
        <dbReference type="ARBA" id="ARBA00022741"/>
    </source>
</evidence>
<organism evidence="15 16">
    <name type="scientific">Amycolatopsis camponoti</name>
    <dbReference type="NCBI Taxonomy" id="2606593"/>
    <lineage>
        <taxon>Bacteria</taxon>
        <taxon>Bacillati</taxon>
        <taxon>Actinomycetota</taxon>
        <taxon>Actinomycetes</taxon>
        <taxon>Pseudonocardiales</taxon>
        <taxon>Pseudonocardiaceae</taxon>
        <taxon>Amycolatopsis</taxon>
    </lineage>
</organism>
<dbReference type="GO" id="GO:0004673">
    <property type="term" value="F:protein histidine kinase activity"/>
    <property type="evidence" value="ECO:0007669"/>
    <property type="project" value="UniProtKB-EC"/>
</dbReference>
<dbReference type="PANTHER" id="PTHR44936">
    <property type="entry name" value="SENSOR PROTEIN CREC"/>
    <property type="match status" value="1"/>
</dbReference>
<evidence type="ECO:0000256" key="3">
    <source>
        <dbReference type="ARBA" id="ARBA00012438"/>
    </source>
</evidence>
<sequence>MVGPGAPVLSEFDVSRPRGWESSGSTMHESRSTLRRSADTAWSPAHWSVRTKISVVLLLPVLVAVALAEIRIQSELDRATALSAARDRLPVLRDTIDLTASLGQEMVAAVAVPAGAPDTLTAAVDAKVAAVQRDIGFSPLAADTGRALNTALGKLSGIRAAGVGGGDVRTKAAGYNDIIATLGDLVPTFAPADAGSETASGAETARLIVHLRGELATEETYARAAQNSPGDASLRPAVVQTAAEQEVLAEQVEHQLSGDQLNRFKAATSSAEGRSDTLQESGTGGDVGLASFAPSIAAETTGVTAVLTDVVAKLSSDVSAAADRARSDSLRDTALVLGALLGALAIALLVVRSLVTPVRRLRAAALRAANEQLPETVRQVREGHDVDWRAVPDSGVKTEEEIGQLARAFDDMHRQAVRLAVEQAELRKQVSEMFMTLSRRSQSLVEQQLSIIEDLESGEQNPRRLDELFRIDHIATRLRRNGENLHVLAGGRPVRHGREPVPTRELLRAATSEVKDYRRVAMGNAPRSSVQPEAAADVVHILAELLENATRFSPPEHKVALTADRGADGGLLIEVVDQGLGMTPAELTTVNERLAAAGTVGPETTRRMGLFVVGRLAALHGVTVRLRATGTGARHAGVTASVHVPGALVIADLARPIGAGRLTTAGAGTGGRNGHPRPPVVPAQASTPIFEQVVTSWFVEPAAKPLSRRDAPVEWPAQADGTAAAWPPAAPNGRAARPGAPADPAALQADPAEGSPVEWPPPAGRGTWPGSDADGRNGAGPGVRGSRPGFGGDRTAQAGRDEAASESPSRNGTSAAHLASSADAAGHPEGAADRVDSAGWNGTSSGDPAGRPEGAADRLDPAGRNRISSGGPAGRSEGAADQVDSAGWNGTSSGDPAGRPEGAADQVDSGRNGTSSGDPAGRPEFAADHLDPAGRNGTTAAHRAEPAARQAEAADGAAPGPDWPASAGKPVARPEPAAAPVGEWETPADRTRQAAESALKPAVAQRLTDAGLPTRRPGAQLAPGAVAPRVREQSGGSFRDAAAVRSSLSRHYQGMRAARQESAARAEESGKDEVDPR</sequence>
<evidence type="ECO:0000256" key="9">
    <source>
        <dbReference type="ARBA" id="ARBA00022840"/>
    </source>
</evidence>
<feature type="compositionally biased region" description="Low complexity" evidence="12">
    <location>
        <begin position="947"/>
        <end position="981"/>
    </location>
</feature>
<evidence type="ECO:0000256" key="12">
    <source>
        <dbReference type="SAM" id="MobiDB-lite"/>
    </source>
</evidence>
<feature type="compositionally biased region" description="Low complexity" evidence="12">
    <location>
        <begin position="718"/>
        <end position="752"/>
    </location>
</feature>
<name>A0A6I8LJV9_9PSEU</name>
<evidence type="ECO:0000313" key="15">
    <source>
        <dbReference type="EMBL" id="VVJ17904.1"/>
    </source>
</evidence>
<evidence type="ECO:0000256" key="4">
    <source>
        <dbReference type="ARBA" id="ARBA00022553"/>
    </source>
</evidence>
<keyword evidence="7" id="KW-0547">Nucleotide-binding</keyword>
<keyword evidence="13" id="KW-0472">Membrane</keyword>
<evidence type="ECO:0000256" key="10">
    <source>
        <dbReference type="ARBA" id="ARBA00022989"/>
    </source>
</evidence>
<keyword evidence="16" id="KW-1185">Reference proteome</keyword>
<dbReference type="InterPro" id="IPR050980">
    <property type="entry name" value="2C_sensor_his_kinase"/>
</dbReference>
<keyword evidence="11" id="KW-0902">Two-component regulatory system</keyword>
<evidence type="ECO:0000313" key="16">
    <source>
        <dbReference type="Proteomes" id="UP000399805"/>
    </source>
</evidence>
<dbReference type="Gene3D" id="3.30.565.10">
    <property type="entry name" value="Histidine kinase-like ATPase, C-terminal domain"/>
    <property type="match status" value="1"/>
</dbReference>
<evidence type="ECO:0000256" key="2">
    <source>
        <dbReference type="ARBA" id="ARBA00004370"/>
    </source>
</evidence>
<dbReference type="GO" id="GO:0005524">
    <property type="term" value="F:ATP binding"/>
    <property type="evidence" value="ECO:0007669"/>
    <property type="project" value="UniProtKB-KW"/>
</dbReference>
<evidence type="ECO:0000256" key="13">
    <source>
        <dbReference type="SAM" id="Phobius"/>
    </source>
</evidence>
<feature type="transmembrane region" description="Helical" evidence="13">
    <location>
        <begin position="334"/>
        <end position="355"/>
    </location>
</feature>
<feature type="region of interest" description="Disordered" evidence="12">
    <location>
        <begin position="265"/>
        <end position="284"/>
    </location>
</feature>
<protein>
    <recommendedName>
        <fullName evidence="3">histidine kinase</fullName>
        <ecNumber evidence="3">2.7.13.3</ecNumber>
    </recommendedName>
</protein>
<dbReference type="InterPro" id="IPR003594">
    <property type="entry name" value="HATPase_dom"/>
</dbReference>
<dbReference type="SMART" id="SM00387">
    <property type="entry name" value="HATPase_c"/>
    <property type="match status" value="1"/>
</dbReference>
<feature type="compositionally biased region" description="Basic and acidic residues" evidence="12">
    <location>
        <begin position="1058"/>
        <end position="1077"/>
    </location>
</feature>
<dbReference type="SUPFAM" id="SSF55874">
    <property type="entry name" value="ATPase domain of HSP90 chaperone/DNA topoisomerase II/histidine kinase"/>
    <property type="match status" value="1"/>
</dbReference>
<dbReference type="Proteomes" id="UP000399805">
    <property type="component" value="Unassembled WGS sequence"/>
</dbReference>
<dbReference type="PROSITE" id="PS50885">
    <property type="entry name" value="HAMP"/>
    <property type="match status" value="1"/>
</dbReference>
<evidence type="ECO:0000256" key="8">
    <source>
        <dbReference type="ARBA" id="ARBA00022777"/>
    </source>
</evidence>
<evidence type="ECO:0000256" key="1">
    <source>
        <dbReference type="ARBA" id="ARBA00000085"/>
    </source>
</evidence>
<feature type="region of interest" description="Disordered" evidence="12">
    <location>
        <begin position="718"/>
        <end position="1077"/>
    </location>
</feature>
<comment type="subcellular location">
    <subcellularLocation>
        <location evidence="2">Membrane</location>
    </subcellularLocation>
</comment>
<dbReference type="EC" id="2.7.13.3" evidence="3"/>
<dbReference type="InterPro" id="IPR036890">
    <property type="entry name" value="HATPase_C_sf"/>
</dbReference>
<feature type="compositionally biased region" description="Gly residues" evidence="12">
    <location>
        <begin position="777"/>
        <end position="792"/>
    </location>
</feature>